<feature type="compositionally biased region" description="Acidic residues" evidence="1">
    <location>
        <begin position="68"/>
        <end position="82"/>
    </location>
</feature>
<organism evidence="2 3">
    <name type="scientific">Mycena rosella</name>
    <name type="common">Pink bonnet</name>
    <name type="synonym">Agaricus rosellus</name>
    <dbReference type="NCBI Taxonomy" id="1033263"/>
    <lineage>
        <taxon>Eukaryota</taxon>
        <taxon>Fungi</taxon>
        <taxon>Dikarya</taxon>
        <taxon>Basidiomycota</taxon>
        <taxon>Agaricomycotina</taxon>
        <taxon>Agaricomycetes</taxon>
        <taxon>Agaricomycetidae</taxon>
        <taxon>Agaricales</taxon>
        <taxon>Marasmiineae</taxon>
        <taxon>Mycenaceae</taxon>
        <taxon>Mycena</taxon>
    </lineage>
</organism>
<dbReference type="EMBL" id="JARKIE010000002">
    <property type="protein sequence ID" value="KAJ7709927.1"/>
    <property type="molecule type" value="Genomic_DNA"/>
</dbReference>
<feature type="compositionally biased region" description="Polar residues" evidence="1">
    <location>
        <begin position="273"/>
        <end position="296"/>
    </location>
</feature>
<feature type="region of interest" description="Disordered" evidence="1">
    <location>
        <begin position="1"/>
        <end position="28"/>
    </location>
</feature>
<feature type="region of interest" description="Disordered" evidence="1">
    <location>
        <begin position="532"/>
        <end position="754"/>
    </location>
</feature>
<proteinExistence type="predicted"/>
<feature type="compositionally biased region" description="Pro residues" evidence="1">
    <location>
        <begin position="624"/>
        <end position="636"/>
    </location>
</feature>
<evidence type="ECO:0000256" key="1">
    <source>
        <dbReference type="SAM" id="MobiDB-lite"/>
    </source>
</evidence>
<feature type="compositionally biased region" description="Polar residues" evidence="1">
    <location>
        <begin position="481"/>
        <end position="494"/>
    </location>
</feature>
<evidence type="ECO:0000313" key="3">
    <source>
        <dbReference type="Proteomes" id="UP001221757"/>
    </source>
</evidence>
<feature type="compositionally biased region" description="Low complexity" evidence="1">
    <location>
        <begin position="601"/>
        <end position="615"/>
    </location>
</feature>
<feature type="compositionally biased region" description="Polar residues" evidence="1">
    <location>
        <begin position="359"/>
        <end position="376"/>
    </location>
</feature>
<feature type="compositionally biased region" description="Low complexity" evidence="1">
    <location>
        <begin position="685"/>
        <end position="704"/>
    </location>
</feature>
<feature type="compositionally biased region" description="Basic residues" evidence="1">
    <location>
        <begin position="303"/>
        <end position="314"/>
    </location>
</feature>
<name>A0AAD7H274_MYCRO</name>
<feature type="region of interest" description="Disordered" evidence="1">
    <location>
        <begin position="794"/>
        <end position="898"/>
    </location>
</feature>
<sequence length="1131" mass="121844">MSDSALWQAPPSDHENDESRIYFGPFKSPEKKYIGAGLAVPQAITPSPLRRSPRLSSPIPHPPPGPMDEGEGGAPFEDEDDELSRSRSGTPDNDRWQQDEPSSMLASRITRAHDNPSPPPSPPVQDFDSAPPTPDRYPTHPIFIIPGSPSPPSRGGSPFSPRPPPSPQNTTQPDLISFDSFSTSAHLPPAHPIASTSFIPLDTHAPSVDELLSSWSPSAQSPSALDIPSASVSPPPSEIEGGNSKGKSRVSGDWTPEAAEEQAVVDALIVPDTQDSASSVQSPPGVTISADAQASNDDAPRTPLRRSTRPRRSGTPHAHLVPLPSSDDEESPIRALTPSSALTKKKPRKGKEREMLVATDSQSGEAESSGNATNGIFPSEQDREMKRRKERGERKQAMPNGTPQALLQRQLGSLSPGSANVLTQLLTPSRPSPVREQEEPQQPPFSFSVFPVANPVHTTPARMTSPIRASPVRHAKPRSPSRIQFQAPSVNDPNRTPARRIPVEQAVARGQISPQKGVQLLANNLDAGPLSRTPVFHIPSQDSPARRVNVAPPSDSQGKFQGMRFGSPTRGRSRERSGSVEPRPPWNGIAAAGPSDLGAFASKSRSSPSRSMSAPIKKGKLPFPLTPSGPDRPAPIPEEKVLSPNADALENPTPPPPVLGVIKVPRSVLKQPTSRIPRIGSKPYARPAAAPSSDKSKAPAAAPRKPVEKARVPSARTIKVARTVSSDDMKMAEAGPSSLKRKRVPSPLNKPRPVVLLRQVAHTTYMPKQPAPMQAAPSPVKKPPMAKFRMVDLHTRPNGAVDAADSILPDPEVPAEPARDELDTLRSPTFSSPIITPLELSSDPQPPSSPPPELGSVRRTTRLRKSVFPASAGPPQPQPLPTRRKVSRQEPPSSGAFAGMTAVALKALTSSNTTKNQKYLAAKLETEVVRKEGARPESPAVKIRTIAQREQEEKSTSRKARAARRARRSDDGFSETDDAGDSSMLDIYSDDMGSSPVRRHTRGPGDEEDYESPGRPVKRARSGSVSDDERQAEKKRVKWHRGLSTVVFLDEVEPGTKARPKENLFKKGCLAPTAKALRLDPLGNHPNAESPLKDLVEENIVVKKFVYDNDDEPVLPVIVVKNTRSKAKKKS</sequence>
<feature type="region of interest" description="Disordered" evidence="1">
    <location>
        <begin position="212"/>
        <end position="501"/>
    </location>
</feature>
<feature type="compositionally biased region" description="Polar residues" evidence="1">
    <location>
        <begin position="399"/>
        <end position="427"/>
    </location>
</feature>
<comment type="caution">
    <text evidence="2">The sequence shown here is derived from an EMBL/GenBank/DDBJ whole genome shotgun (WGS) entry which is preliminary data.</text>
</comment>
<feature type="region of interest" description="Disordered" evidence="1">
    <location>
        <begin position="927"/>
        <end position="1037"/>
    </location>
</feature>
<feature type="compositionally biased region" description="Low complexity" evidence="1">
    <location>
        <begin position="141"/>
        <end position="159"/>
    </location>
</feature>
<dbReference type="AlphaFoldDB" id="A0AAD7H274"/>
<reference evidence="2" key="1">
    <citation type="submission" date="2023-03" db="EMBL/GenBank/DDBJ databases">
        <title>Massive genome expansion in bonnet fungi (Mycena s.s.) driven by repeated elements and novel gene families across ecological guilds.</title>
        <authorList>
            <consortium name="Lawrence Berkeley National Laboratory"/>
            <person name="Harder C.B."/>
            <person name="Miyauchi S."/>
            <person name="Viragh M."/>
            <person name="Kuo A."/>
            <person name="Thoen E."/>
            <person name="Andreopoulos B."/>
            <person name="Lu D."/>
            <person name="Skrede I."/>
            <person name="Drula E."/>
            <person name="Henrissat B."/>
            <person name="Morin E."/>
            <person name="Kohler A."/>
            <person name="Barry K."/>
            <person name="LaButti K."/>
            <person name="Morin E."/>
            <person name="Salamov A."/>
            <person name="Lipzen A."/>
            <person name="Mereny Z."/>
            <person name="Hegedus B."/>
            <person name="Baldrian P."/>
            <person name="Stursova M."/>
            <person name="Weitz H."/>
            <person name="Taylor A."/>
            <person name="Grigoriev I.V."/>
            <person name="Nagy L.G."/>
            <person name="Martin F."/>
            <person name="Kauserud H."/>
        </authorList>
    </citation>
    <scope>NUCLEOTIDE SEQUENCE</scope>
    <source>
        <strain evidence="2">CBHHK067</strain>
    </source>
</reference>
<feature type="compositionally biased region" description="Polar residues" evidence="1">
    <location>
        <begin position="168"/>
        <end position="185"/>
    </location>
</feature>
<evidence type="ECO:0000313" key="2">
    <source>
        <dbReference type="EMBL" id="KAJ7709927.1"/>
    </source>
</evidence>
<feature type="compositionally biased region" description="Basic and acidic residues" evidence="1">
    <location>
        <begin position="380"/>
        <end position="396"/>
    </location>
</feature>
<feature type="compositionally biased region" description="Pro residues" evidence="1">
    <location>
        <begin position="844"/>
        <end position="853"/>
    </location>
</feature>
<dbReference type="Proteomes" id="UP001221757">
    <property type="component" value="Unassembled WGS sequence"/>
</dbReference>
<accession>A0AAD7H274</accession>
<feature type="compositionally biased region" description="Basic residues" evidence="1">
    <location>
        <begin position="957"/>
        <end position="967"/>
    </location>
</feature>
<keyword evidence="3" id="KW-1185">Reference proteome</keyword>
<protein>
    <submittedName>
        <fullName evidence="2">Uncharacterized protein</fullName>
    </submittedName>
</protein>
<gene>
    <name evidence="2" type="ORF">B0H17DRAFT_1324739</name>
</gene>
<feature type="compositionally biased region" description="Basic and acidic residues" evidence="1">
    <location>
        <begin position="947"/>
        <end position="956"/>
    </location>
</feature>
<feature type="compositionally biased region" description="Low complexity" evidence="1">
    <location>
        <begin position="212"/>
        <end position="225"/>
    </location>
</feature>
<feature type="region of interest" description="Disordered" evidence="1">
    <location>
        <begin position="44"/>
        <end position="197"/>
    </location>
</feature>
<feature type="compositionally biased region" description="Low complexity" evidence="1">
    <location>
        <begin position="46"/>
        <end position="58"/>
    </location>
</feature>